<dbReference type="InterPro" id="IPR002155">
    <property type="entry name" value="Thiolase"/>
</dbReference>
<evidence type="ECO:0000256" key="4">
    <source>
        <dbReference type="ARBA" id="ARBA00023315"/>
    </source>
</evidence>
<dbReference type="NCBIfam" id="TIGR01930">
    <property type="entry name" value="AcCoA-C-Actrans"/>
    <property type="match status" value="1"/>
</dbReference>
<keyword evidence="4 6" id="KW-0012">Acyltransferase</keyword>
<keyword evidence="10" id="KW-1185">Reference proteome</keyword>
<dbReference type="Proteomes" id="UP001164803">
    <property type="component" value="Chromosome"/>
</dbReference>
<dbReference type="PROSITE" id="PS00099">
    <property type="entry name" value="THIOLASE_3"/>
    <property type="match status" value="1"/>
</dbReference>
<keyword evidence="3 6" id="KW-0808">Transferase</keyword>
<proteinExistence type="inferred from homology"/>
<dbReference type="EMBL" id="CP104064">
    <property type="protein sequence ID" value="WAH36894.1"/>
    <property type="molecule type" value="Genomic_DNA"/>
</dbReference>
<dbReference type="InterPro" id="IPR020616">
    <property type="entry name" value="Thiolase_N"/>
</dbReference>
<dbReference type="EC" id="2.3.1.9" evidence="2"/>
<feature type="domain" description="Thiolase C-terminal" evidence="8">
    <location>
        <begin position="270"/>
        <end position="390"/>
    </location>
</feature>
<dbReference type="RefSeq" id="WP_268044295.1">
    <property type="nucleotide sequence ID" value="NZ_CP104064.1"/>
</dbReference>
<dbReference type="InterPro" id="IPR016039">
    <property type="entry name" value="Thiolase-like"/>
</dbReference>
<dbReference type="InterPro" id="IPR020610">
    <property type="entry name" value="Thiolase_AS"/>
</dbReference>
<accession>A0ABY6Z2C4</accession>
<dbReference type="InterPro" id="IPR020615">
    <property type="entry name" value="Thiolase_acyl_enz_int_AS"/>
</dbReference>
<dbReference type="CDD" id="cd00751">
    <property type="entry name" value="thiolase"/>
    <property type="match status" value="1"/>
</dbReference>
<evidence type="ECO:0000259" key="7">
    <source>
        <dbReference type="Pfam" id="PF00108"/>
    </source>
</evidence>
<dbReference type="InterPro" id="IPR020617">
    <property type="entry name" value="Thiolase_C"/>
</dbReference>
<gene>
    <name evidence="9" type="ORF">NZD86_22475</name>
</gene>
<feature type="domain" description="Thiolase N-terminal" evidence="7">
    <location>
        <begin position="5"/>
        <end position="262"/>
    </location>
</feature>
<dbReference type="PROSITE" id="PS00737">
    <property type="entry name" value="THIOLASE_2"/>
    <property type="match status" value="1"/>
</dbReference>
<comment type="similarity">
    <text evidence="1 6">Belongs to the thiolase-like superfamily. Thiolase family.</text>
</comment>
<dbReference type="PANTHER" id="PTHR18919">
    <property type="entry name" value="ACETYL-COA C-ACYLTRANSFERASE"/>
    <property type="match status" value="1"/>
</dbReference>
<evidence type="ECO:0000259" key="8">
    <source>
        <dbReference type="Pfam" id="PF02803"/>
    </source>
</evidence>
<evidence type="ECO:0000313" key="10">
    <source>
        <dbReference type="Proteomes" id="UP001164803"/>
    </source>
</evidence>
<dbReference type="PIRSF" id="PIRSF000429">
    <property type="entry name" value="Ac-CoA_Ac_transf"/>
    <property type="match status" value="1"/>
</dbReference>
<sequence>MTKSVIVSAVRTPFGKFQGALSSKQAVELGGAAIEAAVARAGVAADVIDGVYMGMVLQAGQGQIPSRQAARIAGLPWETPSVTVNKVCASGMRAITLADAMIRAGDMRVAVAGGMESMSNAPYALKGARSGLRMGHGDVIDLMIHDGLTCSFHGVHMAVHGSDTAQKYGVTREAQDAFALRSHELAIAAIDAGKFAEEIVPVKAKVGREERIVSEDESPRRDTSLAKLANLGPVFKADGTVTAGNAPGVNDGASAVVVMDEDYAKANGYRPLARILGYVEIATEASEFPITPALAIQELVKKTGVSLADIDLVEINEAFAAVPLVCAKLVDLDMDKVNVNGGAVALGHPIGASGARIVTTLIHELRRRGGGLGVASICSGAAQGDAVLVEVFG</sequence>
<protein>
    <recommendedName>
        <fullName evidence="2">acetyl-CoA C-acetyltransferase</fullName>
        <ecNumber evidence="2">2.3.1.9</ecNumber>
    </recommendedName>
    <alternativeName>
        <fullName evidence="5">Acetoacetyl-CoA thiolase</fullName>
    </alternativeName>
</protein>
<organism evidence="9 10">
    <name type="scientific">Alicyclobacillus dauci</name>
    <dbReference type="NCBI Taxonomy" id="1475485"/>
    <lineage>
        <taxon>Bacteria</taxon>
        <taxon>Bacillati</taxon>
        <taxon>Bacillota</taxon>
        <taxon>Bacilli</taxon>
        <taxon>Bacillales</taxon>
        <taxon>Alicyclobacillaceae</taxon>
        <taxon>Alicyclobacillus</taxon>
    </lineage>
</organism>
<evidence type="ECO:0000256" key="5">
    <source>
        <dbReference type="ARBA" id="ARBA00030755"/>
    </source>
</evidence>
<name>A0ABY6Z2C4_9BACL</name>
<dbReference type="GO" id="GO:0003985">
    <property type="term" value="F:acetyl-CoA C-acetyltransferase activity"/>
    <property type="evidence" value="ECO:0007669"/>
    <property type="project" value="UniProtKB-EC"/>
</dbReference>
<dbReference type="PROSITE" id="PS00098">
    <property type="entry name" value="THIOLASE_1"/>
    <property type="match status" value="1"/>
</dbReference>
<dbReference type="Pfam" id="PF00108">
    <property type="entry name" value="Thiolase_N"/>
    <property type="match status" value="1"/>
</dbReference>
<dbReference type="Pfam" id="PF02803">
    <property type="entry name" value="Thiolase_C"/>
    <property type="match status" value="1"/>
</dbReference>
<dbReference type="SUPFAM" id="SSF53901">
    <property type="entry name" value="Thiolase-like"/>
    <property type="match status" value="2"/>
</dbReference>
<dbReference type="NCBIfam" id="NF006086">
    <property type="entry name" value="PRK08235.1"/>
    <property type="match status" value="1"/>
</dbReference>
<evidence type="ECO:0000313" key="9">
    <source>
        <dbReference type="EMBL" id="WAH36894.1"/>
    </source>
</evidence>
<dbReference type="PANTHER" id="PTHR18919:SF107">
    <property type="entry name" value="ACETYL-COA ACETYLTRANSFERASE, CYTOSOLIC"/>
    <property type="match status" value="1"/>
</dbReference>
<dbReference type="InterPro" id="IPR020613">
    <property type="entry name" value="Thiolase_CS"/>
</dbReference>
<reference evidence="9" key="1">
    <citation type="submission" date="2022-08" db="EMBL/GenBank/DDBJ databases">
        <title>Alicyclobacillus dauci DSM2870, complete genome.</title>
        <authorList>
            <person name="Wang Q."/>
            <person name="Cai R."/>
            <person name="Wang Z."/>
        </authorList>
    </citation>
    <scope>NUCLEOTIDE SEQUENCE</scope>
    <source>
        <strain evidence="9">DSM 28700</strain>
    </source>
</reference>
<evidence type="ECO:0000256" key="3">
    <source>
        <dbReference type="ARBA" id="ARBA00022679"/>
    </source>
</evidence>
<dbReference type="Gene3D" id="3.40.47.10">
    <property type="match status" value="2"/>
</dbReference>
<evidence type="ECO:0000256" key="1">
    <source>
        <dbReference type="ARBA" id="ARBA00010982"/>
    </source>
</evidence>
<evidence type="ECO:0000256" key="2">
    <source>
        <dbReference type="ARBA" id="ARBA00012705"/>
    </source>
</evidence>
<evidence type="ECO:0000256" key="6">
    <source>
        <dbReference type="RuleBase" id="RU003557"/>
    </source>
</evidence>